<comment type="subcellular location">
    <subcellularLocation>
        <location evidence="1">Mitochondrion</location>
    </subcellularLocation>
</comment>
<organism evidence="5">
    <name type="scientific">Haemonchus placei</name>
    <name type="common">Barber's pole worm</name>
    <dbReference type="NCBI Taxonomy" id="6290"/>
    <lineage>
        <taxon>Eukaryota</taxon>
        <taxon>Metazoa</taxon>
        <taxon>Ecdysozoa</taxon>
        <taxon>Nematoda</taxon>
        <taxon>Chromadorea</taxon>
        <taxon>Rhabditida</taxon>
        <taxon>Rhabditina</taxon>
        <taxon>Rhabditomorpha</taxon>
        <taxon>Strongyloidea</taxon>
        <taxon>Trichostrongylidae</taxon>
        <taxon>Haemonchus</taxon>
    </lineage>
</organism>
<dbReference type="WBParaSite" id="HPLM_0001549901-mRNA-1">
    <property type="protein sequence ID" value="HPLM_0001549901-mRNA-1"/>
    <property type="gene ID" value="HPLM_0001549901"/>
</dbReference>
<dbReference type="InterPro" id="IPR042289">
    <property type="entry name" value="COA6"/>
</dbReference>
<reference evidence="5" key="1">
    <citation type="submission" date="2017-02" db="UniProtKB">
        <authorList>
            <consortium name="WormBaseParasite"/>
        </authorList>
    </citation>
    <scope>IDENTIFICATION</scope>
</reference>
<accession>A0A0N4WUZ7</accession>
<dbReference type="GO" id="GO:0008535">
    <property type="term" value="P:respiratory chain complex IV assembly"/>
    <property type="evidence" value="ECO:0007669"/>
    <property type="project" value="InterPro"/>
</dbReference>
<evidence type="ECO:0000256" key="2">
    <source>
        <dbReference type="ARBA" id="ARBA00023128"/>
    </source>
</evidence>
<dbReference type="InterPro" id="IPR036549">
    <property type="entry name" value="CX6/COA6-like_sf"/>
</dbReference>
<keyword evidence="4" id="KW-1185">Reference proteome</keyword>
<dbReference type="PANTHER" id="PTHR46690:SF1">
    <property type="entry name" value="CYTOCHROME C OXIDASE ASSEMBLY FACTOR 6 HOMOLOG"/>
    <property type="match status" value="1"/>
</dbReference>
<dbReference type="OrthoDB" id="16284at2759"/>
<evidence type="ECO:0000256" key="1">
    <source>
        <dbReference type="ARBA" id="ARBA00004173"/>
    </source>
</evidence>
<gene>
    <name evidence="3" type="ORF">HPLM_LOCUS15491</name>
</gene>
<dbReference type="AlphaFoldDB" id="A0A0N4WUZ7"/>
<name>A0A0N4WUZ7_HAEPC</name>
<evidence type="ECO:0000313" key="4">
    <source>
        <dbReference type="Proteomes" id="UP000268014"/>
    </source>
</evidence>
<dbReference type="STRING" id="6290.A0A0N4WUZ7"/>
<reference evidence="3 4" key="2">
    <citation type="submission" date="2018-11" db="EMBL/GenBank/DDBJ databases">
        <authorList>
            <consortium name="Pathogen Informatics"/>
        </authorList>
    </citation>
    <scope>NUCLEOTIDE SEQUENCE [LARGE SCALE GENOMIC DNA]</scope>
    <source>
        <strain evidence="3 4">MHpl1</strain>
    </source>
</reference>
<evidence type="ECO:0000313" key="5">
    <source>
        <dbReference type="WBParaSite" id="HPLM_0001549901-mRNA-1"/>
    </source>
</evidence>
<dbReference type="EMBL" id="UZAF01019000">
    <property type="protein sequence ID" value="VDO56782.1"/>
    <property type="molecule type" value="Genomic_DNA"/>
</dbReference>
<dbReference type="GO" id="GO:0005739">
    <property type="term" value="C:mitochondrion"/>
    <property type="evidence" value="ECO:0007669"/>
    <property type="project" value="UniProtKB-SubCell"/>
</dbReference>
<protein>
    <submittedName>
        <fullName evidence="5">HTH_48 domain-containing protein</fullName>
    </submittedName>
</protein>
<evidence type="ECO:0000313" key="3">
    <source>
        <dbReference type="EMBL" id="VDO56782.1"/>
    </source>
</evidence>
<dbReference type="Proteomes" id="UP000268014">
    <property type="component" value="Unassembled WGS sequence"/>
</dbReference>
<dbReference type="PANTHER" id="PTHR46690">
    <property type="entry name" value="CYTOCHROME C OXIDASE ASSEMBLY FACTOR 6 HOMOLOG"/>
    <property type="match status" value="1"/>
</dbReference>
<sequence length="74" mass="8627">MSEASKGTALKKDRQRCHQASRSCRDLLREFERACPASWVSHFIRKHNFQRYKHKLIEEGINIADKNALGDDKV</sequence>
<dbReference type="GO" id="GO:0042775">
    <property type="term" value="P:mitochondrial ATP synthesis coupled electron transport"/>
    <property type="evidence" value="ECO:0007669"/>
    <property type="project" value="TreeGrafter"/>
</dbReference>
<dbReference type="Gene3D" id="1.10.10.140">
    <property type="entry name" value="Cytochrome c oxidase, subunit VIb"/>
    <property type="match status" value="1"/>
</dbReference>
<keyword evidence="2" id="KW-0496">Mitochondrion</keyword>
<proteinExistence type="predicted"/>